<dbReference type="EMBL" id="BMGS01000002">
    <property type="protein sequence ID" value="GGG33409.1"/>
    <property type="molecule type" value="Genomic_DNA"/>
</dbReference>
<dbReference type="Proteomes" id="UP000601361">
    <property type="component" value="Unassembled WGS sequence"/>
</dbReference>
<evidence type="ECO:0000313" key="2">
    <source>
        <dbReference type="EMBL" id="GGG33409.1"/>
    </source>
</evidence>
<gene>
    <name evidence="2" type="ORF">GCM10011378_07360</name>
</gene>
<organism evidence="2 3">
    <name type="scientific">Hymenobacter glacieicola</name>
    <dbReference type="NCBI Taxonomy" id="1562124"/>
    <lineage>
        <taxon>Bacteria</taxon>
        <taxon>Pseudomonadati</taxon>
        <taxon>Bacteroidota</taxon>
        <taxon>Cytophagia</taxon>
        <taxon>Cytophagales</taxon>
        <taxon>Hymenobacteraceae</taxon>
        <taxon>Hymenobacter</taxon>
    </lineage>
</organism>
<reference evidence="3" key="1">
    <citation type="journal article" date="2019" name="Int. J. Syst. Evol. Microbiol.">
        <title>The Global Catalogue of Microorganisms (GCM) 10K type strain sequencing project: providing services to taxonomists for standard genome sequencing and annotation.</title>
        <authorList>
            <consortium name="The Broad Institute Genomics Platform"/>
            <consortium name="The Broad Institute Genome Sequencing Center for Infectious Disease"/>
            <person name="Wu L."/>
            <person name="Ma J."/>
        </authorList>
    </citation>
    <scope>NUCLEOTIDE SEQUENCE [LARGE SCALE GENOMIC DNA]</scope>
    <source>
        <strain evidence="3">CGMCC 1.12990</strain>
    </source>
</reference>
<protein>
    <recommendedName>
        <fullName evidence="1">DUF6046 domain-containing protein</fullName>
    </recommendedName>
</protein>
<proteinExistence type="predicted"/>
<name>A0ABQ1WK04_9BACT</name>
<accession>A0ABQ1WK04</accession>
<evidence type="ECO:0000259" key="1">
    <source>
        <dbReference type="Pfam" id="PF19512"/>
    </source>
</evidence>
<dbReference type="Pfam" id="PF19512">
    <property type="entry name" value="DUF6046"/>
    <property type="match status" value="1"/>
</dbReference>
<sequence>MSEVTKAPDFKVSRFQLGSLVTNLPFPAVPGPERVNQAAEFRAPSASDLGTPRFFAMQLDEVMLPNEPLITVTSSKNIVKTVVAGGDFTVKEIIGADDWQIKIQGYAVKEGNRAQAVASSLVPQDYPEEWLRRLVMLYRRNRQLEVKCQLLTYFNISSLVIENIEFPAIAGASDHFAYQISASSDESSLAKLLRKK</sequence>
<dbReference type="RefSeq" id="WP_188556473.1">
    <property type="nucleotide sequence ID" value="NZ_BMGS01000002.1"/>
</dbReference>
<keyword evidence="3" id="KW-1185">Reference proteome</keyword>
<evidence type="ECO:0000313" key="3">
    <source>
        <dbReference type="Proteomes" id="UP000601361"/>
    </source>
</evidence>
<dbReference type="InterPro" id="IPR046109">
    <property type="entry name" value="DUF6046"/>
</dbReference>
<feature type="domain" description="DUF6046" evidence="1">
    <location>
        <begin position="64"/>
        <end position="187"/>
    </location>
</feature>
<comment type="caution">
    <text evidence="2">The sequence shown here is derived from an EMBL/GenBank/DDBJ whole genome shotgun (WGS) entry which is preliminary data.</text>
</comment>